<name>A0A420QDV2_FUSOX</name>
<protein>
    <submittedName>
        <fullName evidence="1">Uncharacterized protein</fullName>
    </submittedName>
</protein>
<evidence type="ECO:0000313" key="1">
    <source>
        <dbReference type="EMBL" id="RKL02958.1"/>
    </source>
</evidence>
<gene>
    <name evidence="1" type="ORF">BFJ68_g11747</name>
</gene>
<accession>A0A420QDV2</accession>
<sequence length="50" mass="5394">MTLSACATVGLYYVSLNHTQLRQKERYLAISALQLVNLDAIDSTVAIPAG</sequence>
<evidence type="ECO:0000313" key="2">
    <source>
        <dbReference type="Proteomes" id="UP000285860"/>
    </source>
</evidence>
<dbReference type="EMBL" id="MRCY01000071">
    <property type="protein sequence ID" value="RKL02958.1"/>
    <property type="molecule type" value="Genomic_DNA"/>
</dbReference>
<dbReference type="AlphaFoldDB" id="A0A420QDV2"/>
<proteinExistence type="predicted"/>
<organism evidence="1 2">
    <name type="scientific">Fusarium oxysporum</name>
    <name type="common">Fusarium vascular wilt</name>
    <dbReference type="NCBI Taxonomy" id="5507"/>
    <lineage>
        <taxon>Eukaryota</taxon>
        <taxon>Fungi</taxon>
        <taxon>Dikarya</taxon>
        <taxon>Ascomycota</taxon>
        <taxon>Pezizomycotina</taxon>
        <taxon>Sordariomycetes</taxon>
        <taxon>Hypocreomycetidae</taxon>
        <taxon>Hypocreales</taxon>
        <taxon>Nectriaceae</taxon>
        <taxon>Fusarium</taxon>
        <taxon>Fusarium oxysporum species complex</taxon>
    </lineage>
</organism>
<reference evidence="1 2" key="1">
    <citation type="journal article" date="2018" name="Sci. Rep.">
        <title>Characterisation of pathogen-specific regions and novel effector candidates in Fusarium oxysporum f. sp. cepae.</title>
        <authorList>
            <person name="Armitage A.D."/>
            <person name="Taylor A."/>
            <person name="Sobczyk M.K."/>
            <person name="Baxter L."/>
            <person name="Greenfield B.P."/>
            <person name="Bates H.J."/>
            <person name="Wilson F."/>
            <person name="Jackson A.C."/>
            <person name="Ott S."/>
            <person name="Harrison R.J."/>
            <person name="Clarkson J.P."/>
        </authorList>
    </citation>
    <scope>NUCLEOTIDE SEQUENCE [LARGE SCALE GENOMIC DNA]</scope>
    <source>
        <strain evidence="1 2">Fo_A28</strain>
    </source>
</reference>
<comment type="caution">
    <text evidence="1">The sequence shown here is derived from an EMBL/GenBank/DDBJ whole genome shotgun (WGS) entry which is preliminary data.</text>
</comment>
<dbReference type="Proteomes" id="UP000285860">
    <property type="component" value="Unassembled WGS sequence"/>
</dbReference>